<dbReference type="EMBL" id="JRRC01502054">
    <property type="protein sequence ID" value="KHG08589.1"/>
    <property type="molecule type" value="Genomic_DNA"/>
</dbReference>
<accession>A0A0B0N9Q5</accession>
<evidence type="ECO:0000313" key="2">
    <source>
        <dbReference type="Proteomes" id="UP000032142"/>
    </source>
</evidence>
<keyword evidence="1" id="KW-0808">Transferase</keyword>
<comment type="caution">
    <text evidence="1">The sequence shown here is derived from an EMBL/GenBank/DDBJ whole genome shotgun (WGS) entry which is preliminary data.</text>
</comment>
<protein>
    <submittedName>
        <fullName evidence="1">Phosphoglycerate kinase</fullName>
    </submittedName>
</protein>
<sequence>MNDPWPHFIFINYVIPMRGYHLPMSQAINSTIVNDTTYCTSRTPNIPAFSSLSI</sequence>
<dbReference type="Proteomes" id="UP000032142">
    <property type="component" value="Unassembled WGS sequence"/>
</dbReference>
<gene>
    <name evidence="1" type="ORF">F383_35862</name>
</gene>
<dbReference type="GO" id="GO:0016301">
    <property type="term" value="F:kinase activity"/>
    <property type="evidence" value="ECO:0007669"/>
    <property type="project" value="UniProtKB-KW"/>
</dbReference>
<dbReference type="AlphaFoldDB" id="A0A0B0N9Q5"/>
<reference evidence="2" key="1">
    <citation type="submission" date="2014-09" db="EMBL/GenBank/DDBJ databases">
        <authorList>
            <person name="Mudge J."/>
            <person name="Ramaraj T."/>
            <person name="Lindquist I.E."/>
            <person name="Bharti A.K."/>
            <person name="Sundararajan A."/>
            <person name="Cameron C.T."/>
            <person name="Woodward J.E."/>
            <person name="May G.D."/>
            <person name="Brubaker C."/>
            <person name="Broadhvest J."/>
            <person name="Wilkins T.A."/>
        </authorList>
    </citation>
    <scope>NUCLEOTIDE SEQUENCE</scope>
    <source>
        <strain evidence="2">cv. AKA8401</strain>
    </source>
</reference>
<evidence type="ECO:0000313" key="1">
    <source>
        <dbReference type="EMBL" id="KHG08589.1"/>
    </source>
</evidence>
<keyword evidence="2" id="KW-1185">Reference proteome</keyword>
<name>A0A0B0N9Q5_GOSAR</name>
<keyword evidence="1" id="KW-0418">Kinase</keyword>
<proteinExistence type="predicted"/>
<organism evidence="1 2">
    <name type="scientific">Gossypium arboreum</name>
    <name type="common">Tree cotton</name>
    <name type="synonym">Gossypium nanking</name>
    <dbReference type="NCBI Taxonomy" id="29729"/>
    <lineage>
        <taxon>Eukaryota</taxon>
        <taxon>Viridiplantae</taxon>
        <taxon>Streptophyta</taxon>
        <taxon>Embryophyta</taxon>
        <taxon>Tracheophyta</taxon>
        <taxon>Spermatophyta</taxon>
        <taxon>Magnoliopsida</taxon>
        <taxon>eudicotyledons</taxon>
        <taxon>Gunneridae</taxon>
        <taxon>Pentapetalae</taxon>
        <taxon>rosids</taxon>
        <taxon>malvids</taxon>
        <taxon>Malvales</taxon>
        <taxon>Malvaceae</taxon>
        <taxon>Malvoideae</taxon>
        <taxon>Gossypium</taxon>
    </lineage>
</organism>